<dbReference type="PANTHER" id="PTHR11659:SF0">
    <property type="entry name" value="GLUTAMYL-TRNA(GLN) AMIDOTRANSFERASE SUBUNIT B, MITOCHONDRIAL"/>
    <property type="match status" value="1"/>
</dbReference>
<evidence type="ECO:0000256" key="1">
    <source>
        <dbReference type="ARBA" id="ARBA00005306"/>
    </source>
</evidence>
<keyword evidence="4 8" id="KW-0067">ATP-binding</keyword>
<dbReference type="PANTHER" id="PTHR11659">
    <property type="entry name" value="GLUTAMYL-TRNA GLN AMIDOTRANSFERASE SUBUNIT B MITOCHONDRIAL AND PROKARYOTIC PET112-RELATED"/>
    <property type="match status" value="1"/>
</dbReference>
<dbReference type="EC" id="6.3.5.-" evidence="8"/>
<evidence type="ECO:0000259" key="9">
    <source>
        <dbReference type="SMART" id="SM00845"/>
    </source>
</evidence>
<evidence type="ECO:0000256" key="3">
    <source>
        <dbReference type="ARBA" id="ARBA00022741"/>
    </source>
</evidence>
<dbReference type="GO" id="GO:0005739">
    <property type="term" value="C:mitochondrion"/>
    <property type="evidence" value="ECO:0007669"/>
    <property type="project" value="UniProtKB-SubCell"/>
</dbReference>
<dbReference type="EMBL" id="HBIB01001784">
    <property type="protein sequence ID" value="CAE0239085.1"/>
    <property type="molecule type" value="Transcribed_RNA"/>
</dbReference>
<dbReference type="GO" id="GO:0005524">
    <property type="term" value="F:ATP binding"/>
    <property type="evidence" value="ECO:0007669"/>
    <property type="project" value="UniProtKB-KW"/>
</dbReference>
<name>A0A7S3G0F3_9EUKA</name>
<dbReference type="Gene3D" id="1.10.10.410">
    <property type="match status" value="1"/>
</dbReference>
<comment type="catalytic activity">
    <reaction evidence="6">
        <text>L-aspartyl-tRNA(Asn) + L-glutamine + ATP + H2O = L-asparaginyl-tRNA(Asn) + L-glutamate + ADP + phosphate + 2 H(+)</text>
        <dbReference type="Rhea" id="RHEA:14513"/>
        <dbReference type="Rhea" id="RHEA-COMP:9674"/>
        <dbReference type="Rhea" id="RHEA-COMP:9677"/>
        <dbReference type="ChEBI" id="CHEBI:15377"/>
        <dbReference type="ChEBI" id="CHEBI:15378"/>
        <dbReference type="ChEBI" id="CHEBI:29985"/>
        <dbReference type="ChEBI" id="CHEBI:30616"/>
        <dbReference type="ChEBI" id="CHEBI:43474"/>
        <dbReference type="ChEBI" id="CHEBI:58359"/>
        <dbReference type="ChEBI" id="CHEBI:78515"/>
        <dbReference type="ChEBI" id="CHEBI:78516"/>
        <dbReference type="ChEBI" id="CHEBI:456216"/>
    </reaction>
</comment>
<accession>A0A7S3G0F3</accession>
<dbReference type="NCBIfam" id="NF004012">
    <property type="entry name" value="PRK05477.1-2"/>
    <property type="match status" value="1"/>
</dbReference>
<reference evidence="10" key="1">
    <citation type="submission" date="2021-01" db="EMBL/GenBank/DDBJ databases">
        <authorList>
            <person name="Corre E."/>
            <person name="Pelletier E."/>
            <person name="Niang G."/>
            <person name="Scheremetjew M."/>
            <person name="Finn R."/>
            <person name="Kale V."/>
            <person name="Holt S."/>
            <person name="Cochrane G."/>
            <person name="Meng A."/>
            <person name="Brown T."/>
            <person name="Cohen L."/>
        </authorList>
    </citation>
    <scope>NUCLEOTIDE SEQUENCE</scope>
    <source>
        <strain evidence="10">NIES-2562</strain>
    </source>
</reference>
<dbReference type="GO" id="GO:0070681">
    <property type="term" value="P:glutaminyl-tRNAGln biosynthesis via transamidation"/>
    <property type="evidence" value="ECO:0007669"/>
    <property type="project" value="UniProtKB-UniRule"/>
</dbReference>
<evidence type="ECO:0000313" key="11">
    <source>
        <dbReference type="EMBL" id="CAE0239086.1"/>
    </source>
</evidence>
<comment type="subunit">
    <text evidence="8">Subunit of the heterotrimeric GatCAB amidotransferase (AdT) complex, composed of A, B and C subunits.</text>
</comment>
<sequence>MFRLSIPSLRRSFCSAAAAAEKYEVVVGLEVHAQIGSRSKLFSGSSTQFASAANSQVSIFDAATPGTLPVPNRGCVIAAVKTARALRAQVNKHSVFERKHYFYADLPLGYQITQQQSPIASDGLLSFEIPKAKPNQKGKKHSFSRDQDDDKIASVRIERIQLEQDSGKSIHDLHPSKTLVDLNRAGCALMEIVTGPDMRSSAEAGAFVRSLQNILHFVGTSDADMEKGNLRVDANISIRLPGEGYGQRCEVKNLNSIRFLMKAIDHEVERQAGIIENGGVVLQETRGFDAAKGETYSLRSKESAWDYRFMPDPDLPSLIIDDVFIDSATSDMPELPLEARDRLMNEKGLNKTDASMLVSDPDSLAFFLALSEGRSAQIAANWVSGDVLGRLNASGLDWSTAPVSVEQVGSIIDLIAAKEISGKIGKDVLDVMFEGDARLAGDIAKEKGWKQISDASQLADLARKLVEKHAKETADYRAGKDRMLKFFVGQAMKATKGQANPSMMTEILKQALDDK</sequence>
<proteinExistence type="inferred from homology"/>
<dbReference type="Pfam" id="PF02637">
    <property type="entry name" value="GatB_Yqey"/>
    <property type="match status" value="1"/>
</dbReference>
<feature type="domain" description="Asn/Gln amidotransferase" evidence="9">
    <location>
        <begin position="365"/>
        <end position="512"/>
    </location>
</feature>
<dbReference type="PROSITE" id="PS01234">
    <property type="entry name" value="GATB"/>
    <property type="match status" value="1"/>
</dbReference>
<dbReference type="FunFam" id="1.10.10.410:FF:000001">
    <property type="entry name" value="Aspartyl/glutamyl-tRNA(Asn/Gln) amidotransferase subunit B"/>
    <property type="match status" value="1"/>
</dbReference>
<dbReference type="SMART" id="SM00845">
    <property type="entry name" value="GatB_Yqey"/>
    <property type="match status" value="1"/>
</dbReference>
<dbReference type="InterPro" id="IPR003789">
    <property type="entry name" value="Asn/Gln_tRNA_amidoTrase-B-like"/>
</dbReference>
<dbReference type="HAMAP" id="MF_00121">
    <property type="entry name" value="GatB"/>
    <property type="match status" value="1"/>
</dbReference>
<comment type="similarity">
    <text evidence="1 8">Belongs to the GatB/GatE family. GatB subfamily.</text>
</comment>
<evidence type="ECO:0000256" key="5">
    <source>
        <dbReference type="ARBA" id="ARBA00022917"/>
    </source>
</evidence>
<dbReference type="GO" id="GO:0032543">
    <property type="term" value="P:mitochondrial translation"/>
    <property type="evidence" value="ECO:0007669"/>
    <property type="project" value="UniProtKB-UniRule"/>
</dbReference>
<dbReference type="EMBL" id="HBIB01001785">
    <property type="protein sequence ID" value="CAE0239086.1"/>
    <property type="molecule type" value="Transcribed_RNA"/>
</dbReference>
<comment type="function">
    <text evidence="8">Allows the formation of correctly charged Gln-tRNA(Gln) through the transamidation of misacylated Glu-tRNA(Gln) in the mitochondria. The reaction takes place in the presence of glutamine and ATP through an activated gamma-phospho-Glu-tRNA(Gln).</text>
</comment>
<protein>
    <recommendedName>
        <fullName evidence="8">Glutamyl-tRNA(Gln) amidotransferase subunit B, mitochondrial</fullName>
        <shortName evidence="8">Glu-AdT subunit B</shortName>
        <ecNumber evidence="8">6.3.5.-</ecNumber>
    </recommendedName>
</protein>
<evidence type="ECO:0000256" key="4">
    <source>
        <dbReference type="ARBA" id="ARBA00022840"/>
    </source>
</evidence>
<evidence type="ECO:0000313" key="10">
    <source>
        <dbReference type="EMBL" id="CAE0239085.1"/>
    </source>
</evidence>
<comment type="catalytic activity">
    <reaction evidence="7 8">
        <text>L-glutamyl-tRNA(Gln) + L-glutamine + ATP + H2O = L-glutaminyl-tRNA(Gln) + L-glutamate + ADP + phosphate + H(+)</text>
        <dbReference type="Rhea" id="RHEA:17521"/>
        <dbReference type="Rhea" id="RHEA-COMP:9681"/>
        <dbReference type="Rhea" id="RHEA-COMP:9684"/>
        <dbReference type="ChEBI" id="CHEBI:15377"/>
        <dbReference type="ChEBI" id="CHEBI:15378"/>
        <dbReference type="ChEBI" id="CHEBI:29985"/>
        <dbReference type="ChEBI" id="CHEBI:30616"/>
        <dbReference type="ChEBI" id="CHEBI:43474"/>
        <dbReference type="ChEBI" id="CHEBI:58359"/>
        <dbReference type="ChEBI" id="CHEBI:78520"/>
        <dbReference type="ChEBI" id="CHEBI:78521"/>
        <dbReference type="ChEBI" id="CHEBI:456216"/>
    </reaction>
</comment>
<dbReference type="InterPro" id="IPR023168">
    <property type="entry name" value="GatB_Yqey_C_2"/>
</dbReference>
<dbReference type="InterPro" id="IPR004413">
    <property type="entry name" value="GatB"/>
</dbReference>
<dbReference type="InterPro" id="IPR006075">
    <property type="entry name" value="Asn/Gln-tRNA_Trfase_suB/E_cat"/>
</dbReference>
<dbReference type="InterPro" id="IPR018027">
    <property type="entry name" value="Asn/Gln_amidotransferase"/>
</dbReference>
<evidence type="ECO:0000256" key="6">
    <source>
        <dbReference type="ARBA" id="ARBA00047380"/>
    </source>
</evidence>
<keyword evidence="8" id="KW-0496">Mitochondrion</keyword>
<dbReference type="InterPro" id="IPR017958">
    <property type="entry name" value="Gln-tRNA_amidoTrfase_suB_CS"/>
</dbReference>
<dbReference type="NCBIfam" id="TIGR00133">
    <property type="entry name" value="gatB"/>
    <property type="match status" value="1"/>
</dbReference>
<dbReference type="GO" id="GO:0030956">
    <property type="term" value="C:glutamyl-tRNA(Gln) amidotransferase complex"/>
    <property type="evidence" value="ECO:0007669"/>
    <property type="project" value="UniProtKB-UniRule"/>
</dbReference>
<comment type="subcellular location">
    <subcellularLocation>
        <location evidence="8">Mitochondrion</location>
    </subcellularLocation>
</comment>
<evidence type="ECO:0000256" key="7">
    <source>
        <dbReference type="ARBA" id="ARBA00047913"/>
    </source>
</evidence>
<dbReference type="GO" id="GO:0050567">
    <property type="term" value="F:glutaminyl-tRNA synthase (glutamine-hydrolyzing) activity"/>
    <property type="evidence" value="ECO:0007669"/>
    <property type="project" value="UniProtKB-UniRule"/>
</dbReference>
<keyword evidence="3 8" id="KW-0547">Nucleotide-binding</keyword>
<gene>
    <name evidence="10" type="ORF">PBIL07802_LOCUS1229</name>
    <name evidence="11" type="ORF">PBIL07802_LOCUS1230</name>
</gene>
<evidence type="ECO:0000256" key="8">
    <source>
        <dbReference type="HAMAP-Rule" id="MF_03147"/>
    </source>
</evidence>
<dbReference type="InterPro" id="IPR017959">
    <property type="entry name" value="Asn/Gln-tRNA_amidoTrfase_suB/E"/>
</dbReference>
<dbReference type="SUPFAM" id="SSF55931">
    <property type="entry name" value="Glutamine synthetase/guanido kinase"/>
    <property type="match status" value="1"/>
</dbReference>
<dbReference type="NCBIfam" id="NF004014">
    <property type="entry name" value="PRK05477.1-4"/>
    <property type="match status" value="1"/>
</dbReference>
<organism evidence="10">
    <name type="scientific">Palpitomonas bilix</name>
    <dbReference type="NCBI Taxonomy" id="652834"/>
    <lineage>
        <taxon>Eukaryota</taxon>
        <taxon>Eukaryota incertae sedis</taxon>
    </lineage>
</organism>
<dbReference type="SUPFAM" id="SSF89095">
    <property type="entry name" value="GatB/YqeY motif"/>
    <property type="match status" value="1"/>
</dbReference>
<dbReference type="InterPro" id="IPR014746">
    <property type="entry name" value="Gln_synth/guanido_kin_cat_dom"/>
</dbReference>
<keyword evidence="2 8" id="KW-0436">Ligase</keyword>
<keyword evidence="5 8" id="KW-0648">Protein biosynthesis</keyword>
<evidence type="ECO:0000256" key="2">
    <source>
        <dbReference type="ARBA" id="ARBA00022598"/>
    </source>
</evidence>
<dbReference type="AlphaFoldDB" id="A0A7S3G0F3"/>
<dbReference type="Pfam" id="PF02934">
    <property type="entry name" value="GatB_N"/>
    <property type="match status" value="1"/>
</dbReference>